<name>A0A2A9E623_9MICO</name>
<feature type="active site" description="Proton acceptor" evidence="1">
    <location>
        <position position="100"/>
    </location>
</feature>
<protein>
    <submittedName>
        <fullName evidence="5">Endonuclease G</fullName>
    </submittedName>
</protein>
<dbReference type="GO" id="GO:0004519">
    <property type="term" value="F:endonuclease activity"/>
    <property type="evidence" value="ECO:0007669"/>
    <property type="project" value="UniProtKB-KW"/>
</dbReference>
<reference evidence="5 6" key="1">
    <citation type="submission" date="2017-10" db="EMBL/GenBank/DDBJ databases">
        <title>Sequencing the genomes of 1000 actinobacteria strains.</title>
        <authorList>
            <person name="Klenk H.-P."/>
        </authorList>
    </citation>
    <scope>NUCLEOTIDE SEQUENCE [LARGE SCALE GENOMIC DNA]</scope>
    <source>
        <strain evidence="5 6">DSM 18966</strain>
    </source>
</reference>
<dbReference type="EMBL" id="PDJG01000001">
    <property type="protein sequence ID" value="PFG34294.1"/>
    <property type="molecule type" value="Genomic_DNA"/>
</dbReference>
<evidence type="ECO:0000256" key="2">
    <source>
        <dbReference type="PIRSR" id="PIRSR640255-2"/>
    </source>
</evidence>
<dbReference type="PANTHER" id="PTHR13966:SF5">
    <property type="entry name" value="ENDONUCLEASE G, MITOCHONDRIAL"/>
    <property type="match status" value="1"/>
</dbReference>
<dbReference type="AlphaFoldDB" id="A0A2A9E623"/>
<dbReference type="SMART" id="SM00892">
    <property type="entry name" value="Endonuclease_NS"/>
    <property type="match status" value="1"/>
</dbReference>
<dbReference type="InterPro" id="IPR040255">
    <property type="entry name" value="Non-specific_endonuclease"/>
</dbReference>
<evidence type="ECO:0000259" key="4">
    <source>
        <dbReference type="SMART" id="SM00892"/>
    </source>
</evidence>
<gene>
    <name evidence="5" type="ORF">ATL42_2200</name>
</gene>
<dbReference type="Gene3D" id="3.40.570.10">
    <property type="entry name" value="Extracellular Endonuclease, subunit A"/>
    <property type="match status" value="1"/>
</dbReference>
<dbReference type="InterPro" id="IPR001604">
    <property type="entry name" value="Endo_G_ENPP1-like_dom"/>
</dbReference>
<dbReference type="GO" id="GO:0046872">
    <property type="term" value="F:metal ion binding"/>
    <property type="evidence" value="ECO:0007669"/>
    <property type="project" value="UniProtKB-KW"/>
</dbReference>
<feature type="domain" description="ENPP1-3/EXOG-like endonuclease/phosphodiesterase" evidence="3">
    <location>
        <begin position="39"/>
        <end position="263"/>
    </location>
</feature>
<keyword evidence="5" id="KW-0255">Endonuclease</keyword>
<organism evidence="5 6">
    <name type="scientific">Sanguibacter antarcticus</name>
    <dbReference type="NCBI Taxonomy" id="372484"/>
    <lineage>
        <taxon>Bacteria</taxon>
        <taxon>Bacillati</taxon>
        <taxon>Actinomycetota</taxon>
        <taxon>Actinomycetes</taxon>
        <taxon>Micrococcales</taxon>
        <taxon>Sanguibacteraceae</taxon>
        <taxon>Sanguibacter</taxon>
    </lineage>
</organism>
<dbReference type="CDD" id="cd00091">
    <property type="entry name" value="NUC"/>
    <property type="match status" value="1"/>
</dbReference>
<dbReference type="GO" id="GO:0016787">
    <property type="term" value="F:hydrolase activity"/>
    <property type="evidence" value="ECO:0007669"/>
    <property type="project" value="InterPro"/>
</dbReference>
<feature type="binding site" evidence="2">
    <location>
        <position position="136"/>
    </location>
    <ligand>
        <name>Mg(2+)</name>
        <dbReference type="ChEBI" id="CHEBI:18420"/>
        <note>catalytic</note>
    </ligand>
</feature>
<comment type="caution">
    <text evidence="5">The sequence shown here is derived from an EMBL/GenBank/DDBJ whole genome shotgun (WGS) entry which is preliminary data.</text>
</comment>
<dbReference type="Pfam" id="PF01223">
    <property type="entry name" value="Endonuclease_NS"/>
    <property type="match status" value="1"/>
</dbReference>
<evidence type="ECO:0000313" key="5">
    <source>
        <dbReference type="EMBL" id="PFG34294.1"/>
    </source>
</evidence>
<keyword evidence="5" id="KW-0540">Nuclease</keyword>
<dbReference type="InterPro" id="IPR044929">
    <property type="entry name" value="DNA/RNA_non-sp_Endonuclease_sf"/>
</dbReference>
<dbReference type="GO" id="GO:0003676">
    <property type="term" value="F:nucleic acid binding"/>
    <property type="evidence" value="ECO:0007669"/>
    <property type="project" value="InterPro"/>
</dbReference>
<dbReference type="SUPFAM" id="SSF54060">
    <property type="entry name" value="His-Me finger endonucleases"/>
    <property type="match status" value="1"/>
</dbReference>
<keyword evidence="5" id="KW-0378">Hydrolase</keyword>
<accession>A0A2A9E623</accession>
<evidence type="ECO:0000259" key="3">
    <source>
        <dbReference type="SMART" id="SM00477"/>
    </source>
</evidence>
<dbReference type="PANTHER" id="PTHR13966">
    <property type="entry name" value="ENDONUCLEASE RELATED"/>
    <property type="match status" value="1"/>
</dbReference>
<dbReference type="SMART" id="SM00477">
    <property type="entry name" value="NUC"/>
    <property type="match status" value="1"/>
</dbReference>
<dbReference type="Proteomes" id="UP000225548">
    <property type="component" value="Unassembled WGS sequence"/>
</dbReference>
<evidence type="ECO:0000313" key="6">
    <source>
        <dbReference type="Proteomes" id="UP000225548"/>
    </source>
</evidence>
<keyword evidence="6" id="KW-1185">Reference proteome</keyword>
<dbReference type="InterPro" id="IPR044925">
    <property type="entry name" value="His-Me_finger_sf"/>
</dbReference>
<sequence>MLDRMDSLAPPPAFDPLFLGVLAPLPGPRAGQRVRLLDYTHFAVVLDLDRRLAALTGVTILGSALRDVPRGDGWHLDERVSPDEQCGPELYARNDLDRGHLVRRRDPVWGDEATARRANADTFAYPNAAPQAAAFNQSAELWLGLEDHVLEHARTYDQRLVVFTGPVFAPDDPVYRGVQIPQMFWKIAAWSTESPDEPGRLETTAYVLDQRPQLDGIDLRTATEQALAAEQPPPLGPFRTFQVPVGDVAALTGLDLGPLVGADVGAVPAVAGNAPSTVPEPSDVPGTVHLPPAGWVRLRTAADIRLAPPR</sequence>
<proteinExistence type="predicted"/>
<dbReference type="InterPro" id="IPR020821">
    <property type="entry name" value="ENPP1-3/EXOG-like_nuc-like"/>
</dbReference>
<keyword evidence="2" id="KW-0479">Metal-binding</keyword>
<evidence type="ECO:0000256" key="1">
    <source>
        <dbReference type="PIRSR" id="PIRSR640255-1"/>
    </source>
</evidence>
<feature type="domain" description="DNA/RNA non-specific endonuclease/pyrophosphatase/phosphodiesterase" evidence="4">
    <location>
        <begin position="38"/>
        <end position="263"/>
    </location>
</feature>